<evidence type="ECO:0000313" key="2">
    <source>
        <dbReference type="Proteomes" id="UP001057427"/>
    </source>
</evidence>
<evidence type="ECO:0000313" key="1">
    <source>
        <dbReference type="EMBL" id="UTC29753.1"/>
    </source>
</evidence>
<gene>
    <name evidence="1" type="ORF">BAJUN_01230</name>
</gene>
<name>A0A9E7N4J2_9CAUD</name>
<accession>A0A9E7N4J2</accession>
<keyword evidence="2" id="KW-1185">Reference proteome</keyword>
<protein>
    <submittedName>
        <fullName evidence="1">Uncharacterized protein</fullName>
    </submittedName>
</protein>
<dbReference type="EMBL" id="ON529858">
    <property type="protein sequence ID" value="UTC29753.1"/>
    <property type="molecule type" value="Genomic_DNA"/>
</dbReference>
<sequence>MSAKSPVHHAELAALRDLLLVVNGPSRELDIRIANVLLAWDHPWVYVDGSYQAGCRTIPGSRREVVTISEYTRSPSAACDLALVVNPKGFFKAVEWATRYAGGLKLYLRDDHEYPAILSRCICLFLVKDALENPRG</sequence>
<proteinExistence type="predicted"/>
<dbReference type="Proteomes" id="UP001057427">
    <property type="component" value="Segment"/>
</dbReference>
<reference evidence="1" key="1">
    <citation type="submission" date="2022-05" db="EMBL/GenBank/DDBJ databases">
        <authorList>
            <person name="Friedrich I."/>
            <person name="Poehlein A."/>
            <person name="Schneider D."/>
            <person name="Hertel R."/>
            <person name="Daniel R."/>
        </authorList>
    </citation>
    <scope>NUCLEOTIDE SEQUENCE</scope>
</reference>
<organism evidence="1 2">
    <name type="scientific">Brevundimonas phage vB_BgoS-Bajun</name>
    <dbReference type="NCBI Taxonomy" id="2948594"/>
    <lineage>
        <taxon>Viruses</taxon>
        <taxon>Duplodnaviria</taxon>
        <taxon>Heunggongvirae</taxon>
        <taxon>Uroviricota</taxon>
        <taxon>Caudoviricetes</taxon>
        <taxon>Dolichocephalovirinae</taxon>
    </lineage>
</organism>